<dbReference type="OrthoDB" id="9782542at2"/>
<name>A0A1H2N726_9ACTN</name>
<evidence type="ECO:0000256" key="1">
    <source>
        <dbReference type="ARBA" id="ARBA00006068"/>
    </source>
</evidence>
<reference evidence="6" key="1">
    <citation type="submission" date="2016-10" db="EMBL/GenBank/DDBJ databases">
        <authorList>
            <person name="Varghese N."/>
            <person name="Submissions S."/>
        </authorList>
    </citation>
    <scope>NUCLEOTIDE SEQUENCE [LARGE SCALE GENOMIC DNA]</scope>
    <source>
        <strain evidence="6">DSM 21743</strain>
    </source>
</reference>
<evidence type="ECO:0000259" key="4">
    <source>
        <dbReference type="Pfam" id="PF03816"/>
    </source>
</evidence>
<dbReference type="Pfam" id="PF03816">
    <property type="entry name" value="LytR_cpsA_psr"/>
    <property type="match status" value="1"/>
</dbReference>
<keyword evidence="6" id="KW-1185">Reference proteome</keyword>
<keyword evidence="3" id="KW-0472">Membrane</keyword>
<comment type="similarity">
    <text evidence="1">Belongs to the LytR/CpsA/Psr (LCP) family.</text>
</comment>
<proteinExistence type="inferred from homology"/>
<evidence type="ECO:0000313" key="6">
    <source>
        <dbReference type="Proteomes" id="UP000198825"/>
    </source>
</evidence>
<dbReference type="Proteomes" id="UP000198825">
    <property type="component" value="Chromosome I"/>
</dbReference>
<dbReference type="PANTHER" id="PTHR33392:SF6">
    <property type="entry name" value="POLYISOPRENYL-TEICHOIC ACID--PEPTIDOGLYCAN TEICHOIC ACID TRANSFERASE TAGU"/>
    <property type="match status" value="1"/>
</dbReference>
<feature type="compositionally biased region" description="Low complexity" evidence="2">
    <location>
        <begin position="1"/>
        <end position="11"/>
    </location>
</feature>
<sequence>MSQTADGTTPAPGGPTGPVSPAPRRRVLRRVVVAVAAVLVVALVGVGAYAWTINRQITSNIQRGIELPPATPSGSASSAQPRETGELNYVLLGSDSRDDADPADGRSDSIMVVHLNKARDQAYITSFPRDMYVDVPGYGKNKINAAFELGGPTLTVKTLEELTGATMDHVVLVNFDGFIDLTTDLGGVTVENKTAFSSHGYDYPKGKITIEGKRALWFVRERHSLPGGDLDRAANQRDVIKAIVAKGLSAGVVSDPVKFSAFVGNLSKHLTVDNSLSDADIRSTALSLRLSAKDIDLLQAPISGFQMIGGQDVDVVDQVKMAQLGKALRNDTMAAYLAKNPQT</sequence>
<dbReference type="Gene3D" id="3.40.630.190">
    <property type="entry name" value="LCP protein"/>
    <property type="match status" value="1"/>
</dbReference>
<dbReference type="InterPro" id="IPR004474">
    <property type="entry name" value="LytR_CpsA_psr"/>
</dbReference>
<dbReference type="NCBIfam" id="TIGR00350">
    <property type="entry name" value="lytR_cpsA_psr"/>
    <property type="match status" value="1"/>
</dbReference>
<protein>
    <submittedName>
        <fullName evidence="5">Cell envelope-related function transcriptional attenuator common domain-containing protein</fullName>
    </submittedName>
</protein>
<feature type="region of interest" description="Disordered" evidence="2">
    <location>
        <begin position="1"/>
        <end position="22"/>
    </location>
</feature>
<keyword evidence="3" id="KW-1133">Transmembrane helix</keyword>
<dbReference type="RefSeq" id="WP_091077028.1">
    <property type="nucleotide sequence ID" value="NZ_LT629799.1"/>
</dbReference>
<feature type="compositionally biased region" description="Pro residues" evidence="2">
    <location>
        <begin position="12"/>
        <end position="21"/>
    </location>
</feature>
<gene>
    <name evidence="5" type="ORF">SAMN04488544_3401</name>
</gene>
<evidence type="ECO:0000256" key="3">
    <source>
        <dbReference type="SAM" id="Phobius"/>
    </source>
</evidence>
<organism evidence="5 6">
    <name type="scientific">Microlunatus sagamiharensis</name>
    <dbReference type="NCBI Taxonomy" id="546874"/>
    <lineage>
        <taxon>Bacteria</taxon>
        <taxon>Bacillati</taxon>
        <taxon>Actinomycetota</taxon>
        <taxon>Actinomycetes</taxon>
        <taxon>Propionibacteriales</taxon>
        <taxon>Propionibacteriaceae</taxon>
        <taxon>Microlunatus</taxon>
    </lineage>
</organism>
<dbReference type="EMBL" id="LT629799">
    <property type="protein sequence ID" value="SDV00951.1"/>
    <property type="molecule type" value="Genomic_DNA"/>
</dbReference>
<evidence type="ECO:0000313" key="5">
    <source>
        <dbReference type="EMBL" id="SDV00951.1"/>
    </source>
</evidence>
<dbReference type="AlphaFoldDB" id="A0A1H2N726"/>
<dbReference type="STRING" id="546874.SAMN04488544_3401"/>
<feature type="domain" description="Cell envelope-related transcriptional attenuator" evidence="4">
    <location>
        <begin position="106"/>
        <end position="246"/>
    </location>
</feature>
<keyword evidence="3" id="KW-0812">Transmembrane</keyword>
<dbReference type="InterPro" id="IPR050922">
    <property type="entry name" value="LytR/CpsA/Psr_CW_biosynth"/>
</dbReference>
<feature type="transmembrane region" description="Helical" evidence="3">
    <location>
        <begin position="31"/>
        <end position="51"/>
    </location>
</feature>
<dbReference type="PANTHER" id="PTHR33392">
    <property type="entry name" value="POLYISOPRENYL-TEICHOIC ACID--PEPTIDOGLYCAN TEICHOIC ACID TRANSFERASE TAGU"/>
    <property type="match status" value="1"/>
</dbReference>
<accession>A0A1H2N726</accession>
<evidence type="ECO:0000256" key="2">
    <source>
        <dbReference type="SAM" id="MobiDB-lite"/>
    </source>
</evidence>